<dbReference type="OrthoDB" id="322471at2157"/>
<evidence type="ECO:0008006" key="3">
    <source>
        <dbReference type="Google" id="ProtNLM"/>
    </source>
</evidence>
<organism evidence="1 2">
    <name type="scientific">Natrialba magadii (strain ATCC 43099 / DSM 3394 / CCM 3739 / CIP 104546 / IAM 13178 / JCM 8861 / NBRC 102185 / NCIMB 2190 / MS3)</name>
    <name type="common">Natronobacterium magadii</name>
    <dbReference type="NCBI Taxonomy" id="547559"/>
    <lineage>
        <taxon>Archaea</taxon>
        <taxon>Methanobacteriati</taxon>
        <taxon>Methanobacteriota</taxon>
        <taxon>Stenosarchaea group</taxon>
        <taxon>Halobacteria</taxon>
        <taxon>Halobacteriales</taxon>
        <taxon>Natrialbaceae</taxon>
        <taxon>Natrialba</taxon>
    </lineage>
</organism>
<dbReference type="eggNOG" id="arCOG11189">
    <property type="taxonomic scope" value="Archaea"/>
</dbReference>
<dbReference type="STRING" id="547559.Nmag_3316"/>
<accession>D3SSM1</accession>
<dbReference type="RefSeq" id="WP_012996820.1">
    <property type="nucleotide sequence ID" value="NC_013922.1"/>
</dbReference>
<dbReference type="AlphaFoldDB" id="D3SSM1"/>
<dbReference type="EMBL" id="CP001932">
    <property type="protein sequence ID" value="ADD06866.1"/>
    <property type="molecule type" value="Genomic_DNA"/>
</dbReference>
<dbReference type="GeneID" id="31795579"/>
<name>D3SSM1_NATMM</name>
<dbReference type="Proteomes" id="UP000001879">
    <property type="component" value="Chromosome"/>
</dbReference>
<keyword evidence="2" id="KW-1185">Reference proteome</keyword>
<sequence length="137" mass="15083">MPSRREALLTAGPLLSSTLAGCLDTFRTSGSLQEVQVELHNGNGEPHTFHLALELESEIMEWESYSVDTETAKSVVMTPPEDSSPVALHGAVDDFAADVEFLGVDNIDEDYCLHTSFYYRLDDGDRTQLAQSADIRC</sequence>
<gene>
    <name evidence="1" type="ordered locus">Nmag_3316</name>
</gene>
<dbReference type="HOGENOM" id="CLU_1860758_0_0_2"/>
<dbReference type="PROSITE" id="PS51257">
    <property type="entry name" value="PROKAR_LIPOPROTEIN"/>
    <property type="match status" value="1"/>
</dbReference>
<evidence type="ECO:0000313" key="2">
    <source>
        <dbReference type="Proteomes" id="UP000001879"/>
    </source>
</evidence>
<dbReference type="PaxDb" id="547559-Nmag_3316"/>
<protein>
    <recommendedName>
        <fullName evidence="3">Lipoprotein</fullName>
    </recommendedName>
</protein>
<evidence type="ECO:0000313" key="1">
    <source>
        <dbReference type="EMBL" id="ADD06866.1"/>
    </source>
</evidence>
<proteinExistence type="predicted"/>
<reference evidence="2" key="1">
    <citation type="submission" date="2010-02" db="EMBL/GenBank/DDBJ databases">
        <title>Complete sequence of chromosome of Natrialba magadii ATCC 43099.</title>
        <authorList>
            <consortium name="US DOE Joint Genome Institute"/>
            <person name="Lucas S."/>
            <person name="Copeland A."/>
            <person name="Lapidus A."/>
            <person name="Cheng J.-F."/>
            <person name="Bruce D."/>
            <person name="Goodwin L."/>
            <person name="Pitluck S."/>
            <person name="Davenport K."/>
            <person name="Saunders E."/>
            <person name="Detter J.C."/>
            <person name="Han C."/>
            <person name="Tapia R."/>
            <person name="Land M."/>
            <person name="Hauser L."/>
            <person name="Kyrpides N."/>
            <person name="Mikhailova N."/>
            <person name="De Castro R.E."/>
            <person name="Maupin-Furlow J.A."/>
            <person name="Woyke T."/>
        </authorList>
    </citation>
    <scope>NUCLEOTIDE SEQUENCE [LARGE SCALE GENOMIC DNA]</scope>
    <source>
        <strain evidence="2">ATCC 43099 / DSM 3394 / CCM 3739 / CIP 104546 / IAM 13178 / JCM 8861 / NBRC 102185 / NCIMB 2190 / MS3</strain>
    </source>
</reference>
<reference evidence="1 2" key="2">
    <citation type="journal article" date="2012" name="BMC Genomics">
        <title>A comparative genomics perspective on the genetic content of the alkaliphilic haloarchaeon Natrialba magadii ATCC 43099T.</title>
        <authorList>
            <person name="Siddaramappa S."/>
            <person name="Challacombe J.F."/>
            <person name="Decastro R.E."/>
            <person name="Pfeiffer F."/>
            <person name="Sastre D.E."/>
            <person name="Gimenez M.I."/>
            <person name="Paggi R.A."/>
            <person name="Detter J.C."/>
            <person name="Davenport K.W."/>
            <person name="Goodwin L.A."/>
            <person name="Kyrpides N."/>
            <person name="Tapia R."/>
            <person name="Pitluck S."/>
            <person name="Lucas S."/>
            <person name="Woyke T."/>
            <person name="Maupin-Furlow J.A."/>
        </authorList>
    </citation>
    <scope>NUCLEOTIDE SEQUENCE [LARGE SCALE GENOMIC DNA]</scope>
    <source>
        <strain evidence="2">ATCC 43099 / DSM 3394 / CCM 3739 / CIP 104546 / IAM 13178 / JCM 8861 / NBRC 102185 / NCIMB 2190 / MS3</strain>
    </source>
</reference>
<dbReference type="KEGG" id="nmg:Nmag_3316"/>